<evidence type="ECO:0000256" key="1">
    <source>
        <dbReference type="SAM" id="MobiDB-lite"/>
    </source>
</evidence>
<evidence type="ECO:0000313" key="3">
    <source>
        <dbReference type="Proteomes" id="UP000834106"/>
    </source>
</evidence>
<gene>
    <name evidence="2" type="ORF">FPE_LOCUS17938</name>
</gene>
<dbReference type="Proteomes" id="UP000834106">
    <property type="component" value="Chromosome 11"/>
</dbReference>
<accession>A0AAD1ZK10</accession>
<dbReference type="PANTHER" id="PTHR31248:SF24">
    <property type="entry name" value="GLYCINE-RICH PROTEIN A3"/>
    <property type="match status" value="1"/>
</dbReference>
<feature type="compositionally biased region" description="Pro residues" evidence="1">
    <location>
        <begin position="30"/>
        <end position="61"/>
    </location>
</feature>
<protein>
    <submittedName>
        <fullName evidence="2">Uncharacterized protein</fullName>
    </submittedName>
</protein>
<keyword evidence="3" id="KW-1185">Reference proteome</keyword>
<dbReference type="Gene3D" id="3.40.50.2000">
    <property type="entry name" value="Glycogen Phosphorylase B"/>
    <property type="match status" value="1"/>
</dbReference>
<feature type="region of interest" description="Disordered" evidence="1">
    <location>
        <begin position="27"/>
        <end position="73"/>
    </location>
</feature>
<dbReference type="SUPFAM" id="SSF53756">
    <property type="entry name" value="UDP-Glycosyltransferase/glycogen phosphorylase"/>
    <property type="match status" value="1"/>
</dbReference>
<dbReference type="PANTHER" id="PTHR31248">
    <property type="entry name" value="DOMAIN PROTEIN, PUTATIVE (AFU_ORTHOLOGUE AFUA_5G04290)-RELATED"/>
    <property type="match status" value="1"/>
</dbReference>
<name>A0AAD1ZK10_9LAMI</name>
<evidence type="ECO:0000313" key="2">
    <source>
        <dbReference type="EMBL" id="CAI9770508.1"/>
    </source>
</evidence>
<reference evidence="2" key="1">
    <citation type="submission" date="2023-05" db="EMBL/GenBank/DDBJ databases">
        <authorList>
            <person name="Huff M."/>
        </authorList>
    </citation>
    <scope>NUCLEOTIDE SEQUENCE</scope>
</reference>
<proteinExistence type="predicted"/>
<dbReference type="EMBL" id="OU503046">
    <property type="protein sequence ID" value="CAI9770508.1"/>
    <property type="molecule type" value="Genomic_DNA"/>
</dbReference>
<sequence>MGDGNHRNDTEDKGLFSNLAAYAAGAGHYPRPPAYPPQGAYPPSPYPPQGAYPPPPYPPQGYPSHGYPPHGYSPQGYPPPVGYPPAGYAPAGYPPPAYPPPGGYPPSGYPGPSHSGHGSGMGAALAGGAAVAAAAYGAHHLAHGGYHHQGGFFGHHGKFKHGKFGKRWKHHGMFGKHADCRRWLSDSINGEVKSDSINGEVFSWLDGFPDESVMYICFGSQKVLKKAQMEALANGIDWSGVRFIWVAKPLTAEQLAEGFGSVLEGFEQRQSVVLHWNHKGGALQAYLNWRVNRFKVFKKAQMEALANGLDRSGVPFIWVAMPLNAEQLAKGFGSLLEGFE</sequence>
<feature type="compositionally biased region" description="Low complexity" evidence="1">
    <location>
        <begin position="62"/>
        <end position="73"/>
    </location>
</feature>
<organism evidence="2 3">
    <name type="scientific">Fraxinus pennsylvanica</name>
    <dbReference type="NCBI Taxonomy" id="56036"/>
    <lineage>
        <taxon>Eukaryota</taxon>
        <taxon>Viridiplantae</taxon>
        <taxon>Streptophyta</taxon>
        <taxon>Embryophyta</taxon>
        <taxon>Tracheophyta</taxon>
        <taxon>Spermatophyta</taxon>
        <taxon>Magnoliopsida</taxon>
        <taxon>eudicotyledons</taxon>
        <taxon>Gunneridae</taxon>
        <taxon>Pentapetalae</taxon>
        <taxon>asterids</taxon>
        <taxon>lamiids</taxon>
        <taxon>Lamiales</taxon>
        <taxon>Oleaceae</taxon>
        <taxon>Oleeae</taxon>
        <taxon>Fraxinus</taxon>
    </lineage>
</organism>
<dbReference type="AlphaFoldDB" id="A0AAD1ZK10"/>